<organism evidence="5 6">
    <name type="scientific">Halothiobacillus diazotrophicus</name>
    <dbReference type="NCBI Taxonomy" id="1860122"/>
    <lineage>
        <taxon>Bacteria</taxon>
        <taxon>Pseudomonadati</taxon>
        <taxon>Pseudomonadota</taxon>
        <taxon>Gammaproteobacteria</taxon>
        <taxon>Chromatiales</taxon>
        <taxon>Halothiobacillaceae</taxon>
        <taxon>Halothiobacillus</taxon>
    </lineage>
</organism>
<dbReference type="GO" id="GO:0006950">
    <property type="term" value="P:response to stress"/>
    <property type="evidence" value="ECO:0007669"/>
    <property type="project" value="TreeGrafter"/>
</dbReference>
<proteinExistence type="predicted"/>
<dbReference type="OrthoDB" id="5296557at2"/>
<dbReference type="RefSeq" id="WP_066097739.1">
    <property type="nucleotide sequence ID" value="NZ_CP016027.1"/>
</dbReference>
<name>A0A191ZDY9_9GAMM</name>
<evidence type="ECO:0000259" key="4">
    <source>
        <dbReference type="PROSITE" id="PS50995"/>
    </source>
</evidence>
<reference evidence="5 6" key="1">
    <citation type="submission" date="2016-06" db="EMBL/GenBank/DDBJ databases">
        <title>Insight into the functional genes involving in sulfur oxidation in Pearl River water.</title>
        <authorList>
            <person name="Luo J."/>
            <person name="Tan X."/>
            <person name="Lin W."/>
        </authorList>
    </citation>
    <scope>NUCLEOTIDE SEQUENCE [LARGE SCALE GENOMIC DNA]</scope>
    <source>
        <strain evidence="5 6">LS2</strain>
    </source>
</reference>
<protein>
    <recommendedName>
        <fullName evidence="4">HTH marR-type domain-containing protein</fullName>
    </recommendedName>
</protein>
<dbReference type="KEGG" id="haz:A9404_00660"/>
<dbReference type="GO" id="GO:0003677">
    <property type="term" value="F:DNA binding"/>
    <property type="evidence" value="ECO:0007669"/>
    <property type="project" value="UniProtKB-KW"/>
</dbReference>
<evidence type="ECO:0000256" key="1">
    <source>
        <dbReference type="ARBA" id="ARBA00023015"/>
    </source>
</evidence>
<dbReference type="PROSITE" id="PS50995">
    <property type="entry name" value="HTH_MARR_2"/>
    <property type="match status" value="1"/>
</dbReference>
<dbReference type="InterPro" id="IPR000835">
    <property type="entry name" value="HTH_MarR-typ"/>
</dbReference>
<dbReference type="InterPro" id="IPR036388">
    <property type="entry name" value="WH-like_DNA-bd_sf"/>
</dbReference>
<dbReference type="SMART" id="SM00347">
    <property type="entry name" value="HTH_MARR"/>
    <property type="match status" value="1"/>
</dbReference>
<dbReference type="AlphaFoldDB" id="A0A191ZDY9"/>
<keyword evidence="2" id="KW-0238">DNA-binding</keyword>
<evidence type="ECO:0000256" key="2">
    <source>
        <dbReference type="ARBA" id="ARBA00023125"/>
    </source>
</evidence>
<dbReference type="Gene3D" id="1.10.10.10">
    <property type="entry name" value="Winged helix-like DNA-binding domain superfamily/Winged helix DNA-binding domain"/>
    <property type="match status" value="1"/>
</dbReference>
<dbReference type="SUPFAM" id="SSF46785">
    <property type="entry name" value="Winged helix' DNA-binding domain"/>
    <property type="match status" value="1"/>
</dbReference>
<keyword evidence="6" id="KW-1185">Reference proteome</keyword>
<gene>
    <name evidence="5" type="ORF">A9404_00660</name>
</gene>
<keyword evidence="1" id="KW-0805">Transcription regulation</keyword>
<dbReference type="InterPro" id="IPR039422">
    <property type="entry name" value="MarR/SlyA-like"/>
</dbReference>
<sequence length="161" mass="18457">MNKEPATISDEQIARLFFDGTRMWRAQLNTVLAEYELTASAWSVIRVLRDEGQGKTQKELASELGIEGPTLVKLLDSLERLGWIERRVAPTDRRAKTIWLIPDAMAQIKEADLKLGTIRHEIVSVLEEKDRDEFIRLLSLVRHKLEQMCHGTESDDEGDDE</sequence>
<dbReference type="GO" id="GO:0003700">
    <property type="term" value="F:DNA-binding transcription factor activity"/>
    <property type="evidence" value="ECO:0007669"/>
    <property type="project" value="InterPro"/>
</dbReference>
<keyword evidence="3" id="KW-0804">Transcription</keyword>
<dbReference type="EMBL" id="CP016027">
    <property type="protein sequence ID" value="ANJ66088.1"/>
    <property type="molecule type" value="Genomic_DNA"/>
</dbReference>
<dbReference type="Pfam" id="PF12802">
    <property type="entry name" value="MarR_2"/>
    <property type="match status" value="1"/>
</dbReference>
<dbReference type="Proteomes" id="UP000078596">
    <property type="component" value="Chromosome"/>
</dbReference>
<feature type="domain" description="HTH marR-type" evidence="4">
    <location>
        <begin position="10"/>
        <end position="143"/>
    </location>
</feature>
<accession>A0A191ZDY9</accession>
<dbReference type="PRINTS" id="PR00598">
    <property type="entry name" value="HTHMARR"/>
</dbReference>
<dbReference type="PANTHER" id="PTHR33164:SF64">
    <property type="entry name" value="TRANSCRIPTIONAL REGULATOR SLYA"/>
    <property type="match status" value="1"/>
</dbReference>
<dbReference type="InterPro" id="IPR036390">
    <property type="entry name" value="WH_DNA-bd_sf"/>
</dbReference>
<evidence type="ECO:0000313" key="5">
    <source>
        <dbReference type="EMBL" id="ANJ66088.1"/>
    </source>
</evidence>
<evidence type="ECO:0000313" key="6">
    <source>
        <dbReference type="Proteomes" id="UP000078596"/>
    </source>
</evidence>
<evidence type="ECO:0000256" key="3">
    <source>
        <dbReference type="ARBA" id="ARBA00023163"/>
    </source>
</evidence>
<dbReference type="PANTHER" id="PTHR33164">
    <property type="entry name" value="TRANSCRIPTIONAL REGULATOR, MARR FAMILY"/>
    <property type="match status" value="1"/>
</dbReference>
<dbReference type="STRING" id="1860122.A9404_00660"/>